<evidence type="ECO:0000256" key="4">
    <source>
        <dbReference type="ARBA" id="ARBA00023002"/>
    </source>
</evidence>
<feature type="transmembrane region" description="Helical" evidence="5">
    <location>
        <begin position="6"/>
        <end position="26"/>
    </location>
</feature>
<protein>
    <submittedName>
        <fullName evidence="6">Uncharacterized protein</fullName>
    </submittedName>
</protein>
<dbReference type="PANTHER" id="PTHR42877:SF4">
    <property type="entry name" value="FAD_NAD(P)-BINDING DOMAIN-CONTAINING PROTEIN-RELATED"/>
    <property type="match status" value="1"/>
</dbReference>
<evidence type="ECO:0000256" key="3">
    <source>
        <dbReference type="ARBA" id="ARBA00022827"/>
    </source>
</evidence>
<evidence type="ECO:0000313" key="6">
    <source>
        <dbReference type="EMBL" id="CAE6533011.1"/>
    </source>
</evidence>
<dbReference type="Proteomes" id="UP000663853">
    <property type="component" value="Unassembled WGS sequence"/>
</dbReference>
<dbReference type="InterPro" id="IPR036188">
    <property type="entry name" value="FAD/NAD-bd_sf"/>
</dbReference>
<keyword evidence="5" id="KW-0812">Transmembrane</keyword>
<keyword evidence="3" id="KW-0274">FAD</keyword>
<dbReference type="SUPFAM" id="SSF51905">
    <property type="entry name" value="FAD/NAD(P)-binding domain"/>
    <property type="match status" value="2"/>
</dbReference>
<organism evidence="6 7">
    <name type="scientific">Rhizoctonia solani</name>
    <dbReference type="NCBI Taxonomy" id="456999"/>
    <lineage>
        <taxon>Eukaryota</taxon>
        <taxon>Fungi</taxon>
        <taxon>Dikarya</taxon>
        <taxon>Basidiomycota</taxon>
        <taxon>Agaricomycotina</taxon>
        <taxon>Agaricomycetes</taxon>
        <taxon>Cantharellales</taxon>
        <taxon>Ceratobasidiaceae</taxon>
        <taxon>Rhizoctonia</taxon>
    </lineage>
</organism>
<evidence type="ECO:0000256" key="1">
    <source>
        <dbReference type="ARBA" id="ARBA00010139"/>
    </source>
</evidence>
<dbReference type="PANTHER" id="PTHR42877">
    <property type="entry name" value="L-ORNITHINE N(5)-MONOOXYGENASE-RELATED"/>
    <property type="match status" value="1"/>
</dbReference>
<comment type="caution">
    <text evidence="6">The sequence shown here is derived from an EMBL/GenBank/DDBJ whole genome shotgun (WGS) entry which is preliminary data.</text>
</comment>
<gene>
    <name evidence="6" type="ORF">RDB_LOCUS171704</name>
</gene>
<keyword evidence="5" id="KW-1133">Transmembrane helix</keyword>
<dbReference type="EMBL" id="CAJMXA010004052">
    <property type="protein sequence ID" value="CAE6533011.1"/>
    <property type="molecule type" value="Genomic_DNA"/>
</dbReference>
<dbReference type="InterPro" id="IPR051209">
    <property type="entry name" value="FAD-bind_Monooxygenase_sf"/>
</dbReference>
<dbReference type="GO" id="GO:0050660">
    <property type="term" value="F:flavin adenine dinucleotide binding"/>
    <property type="evidence" value="ECO:0007669"/>
    <property type="project" value="InterPro"/>
</dbReference>
<dbReference type="InterPro" id="IPR020946">
    <property type="entry name" value="Flavin_mOase-like"/>
</dbReference>
<name>A0A8H3HRJ0_9AGAM</name>
<dbReference type="AlphaFoldDB" id="A0A8H3HRJ0"/>
<evidence type="ECO:0000313" key="7">
    <source>
        <dbReference type="Proteomes" id="UP000663853"/>
    </source>
</evidence>
<evidence type="ECO:0000256" key="5">
    <source>
        <dbReference type="SAM" id="Phobius"/>
    </source>
</evidence>
<sequence length="551" mass="62249">MPKTQNSVTIAIIGAGIGGITAAISLQEKLGLYDYTATSDVGGTWRQNAYPGCACDVPAHWYSLSTDPNPDWNHMYAPHDEIHRYWKAVAKRHNIEPHIKFNNELLSAVWDEREQNYTLRLRNVLTHEVGEIRTKVVISAVGTFHHPRWPAIPGRESFKGKTLHAQMWDHNVSLTGKRVALIGNGCAGYSEDGSTIVTNFCRTPSWYAPRRQKPVPVWAKWAFRNVPLALRGFRLYLAARSEIFYQHLKLGPLASHFRKRAEKDMAEYTRSVAPTKYHKYLIPSYDVGCKRIIMDPGYIQALNRPNVDMEWDPILEIVSDGIITKSGRKHQVDVIAFATGFDIASSVTLDVTGVKGQQLKDYYHQEGGPTGYMGTTIPGFPNWVTIFGPNTGTGHASVIFAEELQMNYISRLLKPVLEGKIKSFVPRNESTQSWNKWVQYCLNKHVWSGCASWYRANGPDAKIFALWPGGNIHMWWSFRKPNWNHFEMVEGGGWLLKRRISDSVNILFRLGFIAASIGALILTKPEQWNIAALIVRKTSQEGPGSVRGLLF</sequence>
<dbReference type="GO" id="GO:0004499">
    <property type="term" value="F:N,N-dimethylaniline monooxygenase activity"/>
    <property type="evidence" value="ECO:0007669"/>
    <property type="project" value="InterPro"/>
</dbReference>
<keyword evidence="2" id="KW-0285">Flavoprotein</keyword>
<proteinExistence type="inferred from homology"/>
<comment type="similarity">
    <text evidence="1">Belongs to the FAD-binding monooxygenase family.</text>
</comment>
<evidence type="ECO:0000256" key="2">
    <source>
        <dbReference type="ARBA" id="ARBA00022630"/>
    </source>
</evidence>
<dbReference type="Gene3D" id="3.50.50.60">
    <property type="entry name" value="FAD/NAD(P)-binding domain"/>
    <property type="match status" value="2"/>
</dbReference>
<reference evidence="6" key="1">
    <citation type="submission" date="2021-01" db="EMBL/GenBank/DDBJ databases">
        <authorList>
            <person name="Kaushik A."/>
        </authorList>
    </citation>
    <scope>NUCLEOTIDE SEQUENCE</scope>
    <source>
        <strain evidence="6">AG6-10EEA</strain>
    </source>
</reference>
<keyword evidence="5" id="KW-0472">Membrane</keyword>
<keyword evidence="4" id="KW-0560">Oxidoreductase</keyword>
<accession>A0A8H3HRJ0</accession>
<dbReference type="GO" id="GO:0050661">
    <property type="term" value="F:NADP binding"/>
    <property type="evidence" value="ECO:0007669"/>
    <property type="project" value="InterPro"/>
</dbReference>
<dbReference type="Pfam" id="PF00743">
    <property type="entry name" value="FMO-like"/>
    <property type="match status" value="1"/>
</dbReference>